<dbReference type="InterPro" id="IPR000467">
    <property type="entry name" value="G_patch_dom"/>
</dbReference>
<feature type="region of interest" description="Disordered" evidence="1">
    <location>
        <begin position="870"/>
        <end position="900"/>
    </location>
</feature>
<name>A0A4S8MIL7_DENBC</name>
<dbReference type="Pfam" id="PF26093">
    <property type="entry name" value="HTH_TGH"/>
    <property type="match status" value="1"/>
</dbReference>
<proteinExistence type="predicted"/>
<dbReference type="InterPro" id="IPR011666">
    <property type="entry name" value="DUF1604"/>
</dbReference>
<dbReference type="Pfam" id="PF01585">
    <property type="entry name" value="G-patch"/>
    <property type="match status" value="1"/>
</dbReference>
<protein>
    <recommendedName>
        <fullName evidence="2">G-patch domain-containing protein</fullName>
    </recommendedName>
</protein>
<evidence type="ECO:0000256" key="1">
    <source>
        <dbReference type="SAM" id="MobiDB-lite"/>
    </source>
</evidence>
<dbReference type="GO" id="GO:0003723">
    <property type="term" value="F:RNA binding"/>
    <property type="evidence" value="ECO:0007669"/>
    <property type="project" value="TreeGrafter"/>
</dbReference>
<feature type="compositionally biased region" description="Basic and acidic residues" evidence="1">
    <location>
        <begin position="563"/>
        <end position="591"/>
    </location>
</feature>
<dbReference type="OrthoDB" id="20507at2759"/>
<feature type="compositionally biased region" description="Acidic residues" evidence="1">
    <location>
        <begin position="708"/>
        <end position="720"/>
    </location>
</feature>
<feature type="compositionally biased region" description="Basic and acidic residues" evidence="1">
    <location>
        <begin position="811"/>
        <end position="827"/>
    </location>
</feature>
<feature type="non-terminal residue" evidence="3">
    <location>
        <position position="1"/>
    </location>
</feature>
<feature type="compositionally biased region" description="Low complexity" evidence="1">
    <location>
        <begin position="632"/>
        <end position="642"/>
    </location>
</feature>
<feature type="domain" description="G-patch" evidence="2">
    <location>
        <begin position="165"/>
        <end position="185"/>
    </location>
</feature>
<feature type="region of interest" description="Disordered" evidence="1">
    <location>
        <begin position="557"/>
        <end position="597"/>
    </location>
</feature>
<feature type="compositionally biased region" description="Polar residues" evidence="1">
    <location>
        <begin position="643"/>
        <end position="652"/>
    </location>
</feature>
<dbReference type="Proteomes" id="UP000297245">
    <property type="component" value="Unassembled WGS sequence"/>
</dbReference>
<feature type="compositionally biased region" description="Basic and acidic residues" evidence="1">
    <location>
        <begin position="757"/>
        <end position="772"/>
    </location>
</feature>
<dbReference type="AlphaFoldDB" id="A0A4S8MIL7"/>
<reference evidence="3 4" key="1">
    <citation type="journal article" date="2019" name="Nat. Ecol. Evol.">
        <title>Megaphylogeny resolves global patterns of mushroom evolution.</title>
        <authorList>
            <person name="Varga T."/>
            <person name="Krizsan K."/>
            <person name="Foldi C."/>
            <person name="Dima B."/>
            <person name="Sanchez-Garcia M."/>
            <person name="Sanchez-Ramirez S."/>
            <person name="Szollosi G.J."/>
            <person name="Szarkandi J.G."/>
            <person name="Papp V."/>
            <person name="Albert L."/>
            <person name="Andreopoulos W."/>
            <person name="Angelini C."/>
            <person name="Antonin V."/>
            <person name="Barry K.W."/>
            <person name="Bougher N.L."/>
            <person name="Buchanan P."/>
            <person name="Buyck B."/>
            <person name="Bense V."/>
            <person name="Catcheside P."/>
            <person name="Chovatia M."/>
            <person name="Cooper J."/>
            <person name="Damon W."/>
            <person name="Desjardin D."/>
            <person name="Finy P."/>
            <person name="Geml J."/>
            <person name="Haridas S."/>
            <person name="Hughes K."/>
            <person name="Justo A."/>
            <person name="Karasinski D."/>
            <person name="Kautmanova I."/>
            <person name="Kiss B."/>
            <person name="Kocsube S."/>
            <person name="Kotiranta H."/>
            <person name="LaButti K.M."/>
            <person name="Lechner B.E."/>
            <person name="Liimatainen K."/>
            <person name="Lipzen A."/>
            <person name="Lukacs Z."/>
            <person name="Mihaltcheva S."/>
            <person name="Morgado L.N."/>
            <person name="Niskanen T."/>
            <person name="Noordeloos M.E."/>
            <person name="Ohm R.A."/>
            <person name="Ortiz-Santana B."/>
            <person name="Ovrebo C."/>
            <person name="Racz N."/>
            <person name="Riley R."/>
            <person name="Savchenko A."/>
            <person name="Shiryaev A."/>
            <person name="Soop K."/>
            <person name="Spirin V."/>
            <person name="Szebenyi C."/>
            <person name="Tomsovsky M."/>
            <person name="Tulloss R.E."/>
            <person name="Uehling J."/>
            <person name="Grigoriev I.V."/>
            <person name="Vagvolgyi C."/>
            <person name="Papp T."/>
            <person name="Martin F.M."/>
            <person name="Miettinen O."/>
            <person name="Hibbett D.S."/>
            <person name="Nagy L.G."/>
        </authorList>
    </citation>
    <scope>NUCLEOTIDE SEQUENCE [LARGE SCALE GENOMIC DNA]</scope>
    <source>
        <strain evidence="3 4">CBS 962.96</strain>
    </source>
</reference>
<dbReference type="PANTHER" id="PTHR13384">
    <property type="entry name" value="G PATCH DOMAIN-CONTAINING PROTEIN 1"/>
    <property type="match status" value="1"/>
</dbReference>
<gene>
    <name evidence="3" type="ORF">K435DRAFT_775540</name>
</gene>
<organism evidence="3 4">
    <name type="scientific">Dendrothele bispora (strain CBS 962.96)</name>
    <dbReference type="NCBI Taxonomy" id="1314807"/>
    <lineage>
        <taxon>Eukaryota</taxon>
        <taxon>Fungi</taxon>
        <taxon>Dikarya</taxon>
        <taxon>Basidiomycota</taxon>
        <taxon>Agaricomycotina</taxon>
        <taxon>Agaricomycetes</taxon>
        <taxon>Agaricomycetidae</taxon>
        <taxon>Agaricales</taxon>
        <taxon>Agaricales incertae sedis</taxon>
        <taxon>Dendrothele</taxon>
    </lineage>
</organism>
<feature type="region of interest" description="Disordered" evidence="1">
    <location>
        <begin position="616"/>
        <end position="858"/>
    </location>
</feature>
<dbReference type="PANTHER" id="PTHR13384:SF19">
    <property type="entry name" value="G PATCH DOMAIN-CONTAINING PROTEIN 1"/>
    <property type="match status" value="1"/>
</dbReference>
<sequence>MTTRLKRKLADIGIDPSSAKANENFCLIGTPLPPLEKSKDTGEFVPLWKQEVRDEKGRRRLHGAFTGGFSAGYFNTVGTKEGWAPSTFVSSRNDRAKQKASRPEDFMDEEDLQELRDSRTVVDTTEEMDLTAGTKAELQRRDDIDETDKDPLTSALEAAMLPPAKDSAGARILKKMGWKIGQGIGPRVTLRQRRLQDLQASTGRAIAAEDVKLGPDDEEANKHTYAPRDTPLLIVDRKDNFHGLGYRPGMSLNESLGARGSNAQQGPSISAGFGLGALNDADDDDLDVYDSSSNSRNRTAYDIADREDDDSIAISSKSGRAKRATNNIRSTSAETFRDGTLVLPGFVLSDKPVAEDRWFPLPEIPKGWTPNPRRVWGQTQSDQSEKENIKADAKEPIPYNKWKSGMSADERGTMLGETPLPSAPKSVFEYMSQKDRERLKNITANLKTGTPEPASTPSPASIRMPSIEPHIASAALRGFQPFTSDPIKQGRYTAFLQSQADPSSSITLKPLPSQSIIEFNKEMDEYAQSAQIFKPMSGAMAGRFTSAAVVETGPQIYEGLHTPSEKEQEAKRQEEERKREEEKLSPKEHAAKLGMYGPMTREVKVWQPARLLCKRFGVKDPNPVSETAENGPSSSYPSSSQPDDTNGTQLDPLQTPGVEVGASSSGTDINGGKRDLTNIGLGEDDTQGRDTLTYERPSVDVFKAIFASDDEDSDEEEAAEPPEPPQVPATTKDIEMPSIPVDTVPDMNTFKPAFVPKESRLTIGSDEKEKSKNKDKKKEKKDKRKALVSFDDEGDEGESLSIKPKKRRKEKEKSKDKDKDKDRDKGKGKEKKHLKESKKDDEDMWVEKPAPPGVQAMDVDLVLDEDRKVGEPVPQVSSDVDGPNNAHGPTRGRKRAIDFM</sequence>
<keyword evidence="4" id="KW-1185">Reference proteome</keyword>
<feature type="compositionally biased region" description="Basic residues" evidence="1">
    <location>
        <begin position="773"/>
        <end position="786"/>
    </location>
</feature>
<dbReference type="Pfam" id="PF07713">
    <property type="entry name" value="DUF1604"/>
    <property type="match status" value="1"/>
</dbReference>
<dbReference type="GO" id="GO:0005634">
    <property type="term" value="C:nucleus"/>
    <property type="evidence" value="ECO:0007669"/>
    <property type="project" value="TreeGrafter"/>
</dbReference>
<dbReference type="EMBL" id="ML179076">
    <property type="protein sequence ID" value="THV02563.1"/>
    <property type="molecule type" value="Genomic_DNA"/>
</dbReference>
<evidence type="ECO:0000313" key="4">
    <source>
        <dbReference type="Proteomes" id="UP000297245"/>
    </source>
</evidence>
<feature type="region of interest" description="Disordered" evidence="1">
    <location>
        <begin position="370"/>
        <end position="390"/>
    </location>
</feature>
<evidence type="ECO:0000313" key="3">
    <source>
        <dbReference type="EMBL" id="THV02563.1"/>
    </source>
</evidence>
<dbReference type="GO" id="GO:0006397">
    <property type="term" value="P:mRNA processing"/>
    <property type="evidence" value="ECO:0007669"/>
    <property type="project" value="InterPro"/>
</dbReference>
<dbReference type="PROSITE" id="PS50174">
    <property type="entry name" value="G_PATCH"/>
    <property type="match status" value="1"/>
</dbReference>
<evidence type="ECO:0000259" key="2">
    <source>
        <dbReference type="PROSITE" id="PS50174"/>
    </source>
</evidence>
<accession>A0A4S8MIL7</accession>